<keyword evidence="4" id="KW-1185">Reference proteome</keyword>
<protein>
    <submittedName>
        <fullName evidence="3">Uncharacterized protein</fullName>
    </submittedName>
</protein>
<dbReference type="EMBL" id="AQGS01001233">
    <property type="protein sequence ID" value="EPS35273.1"/>
    <property type="molecule type" value="Genomic_DNA"/>
</dbReference>
<evidence type="ECO:0000313" key="3">
    <source>
        <dbReference type="EMBL" id="EPS35273.1"/>
    </source>
</evidence>
<comment type="caution">
    <text evidence="3">The sequence shown here is derived from an EMBL/GenBank/DDBJ whole genome shotgun (WGS) entry which is preliminary data.</text>
</comment>
<proteinExistence type="predicted"/>
<evidence type="ECO:0000256" key="1">
    <source>
        <dbReference type="SAM" id="MobiDB-lite"/>
    </source>
</evidence>
<evidence type="ECO:0000313" key="4">
    <source>
        <dbReference type="Proteomes" id="UP000015100"/>
    </source>
</evidence>
<feature type="compositionally biased region" description="Polar residues" evidence="1">
    <location>
        <begin position="676"/>
        <end position="686"/>
    </location>
</feature>
<accession>S8B8C4</accession>
<evidence type="ECO:0000256" key="2">
    <source>
        <dbReference type="SAM" id="SignalP"/>
    </source>
</evidence>
<sequence length="713" mass="81803">MILPHRLRGSSHLFSFLSLLASPRNTSTVPNCLARKTHLRSRCHPSAIVPRRYHASRSKAERTGQSHPPEPSEAVKDSKSSDGFPPGLHVRRPFKKLVLDPEDRIFIRGKLNTSVPKSLRTETDVLNALRRRGYVPAVDRVEEMIDMNRSPYQKSDEFDKITLGLLLKTSKTVDGGIRNPYRVPGNPAGQNPVKVKTGLTVKMSAVHKLFLFPDDTNAGFLRKIFPLPEPPRPWHPIVMTGMKQTYNKEEVARRLEWSMVQNAKKLRNGIRWVAPDPEDYPVLKELPPPPPPVIRACNVCKKPRYLLRFWNFYYQMWQHVSSPHRPGDCDGHKRGSSGRLMFAPKGMMINGVKASLVENKEWIEEETAVKLLFRSGFIELPTVNQQLGKAFVVASRGTPEFWSWSTNGDKQVWALRGGRTNGLVDLSKVKNMSDIDAAQERQQKQFMIDNKEILEKTSALLAKNPITRSDAEKIPPGHFYPKHHPAVKLWMDHYIKASEKEHDERRLVGGKEGKARQKLKEKLVEYDQLLEDIKLTRAQILMMERGEGETWSQPEFLALPKAQKIQYLEKTGELEGNIEKDVYDIQSIDRGPYNRYNQSIHNDRYLVERGLVDPNSDDLPPSQLYPKVDWDRFSEEFKRAKRVEQQPPKFRKFEDVEDLLQRHNDFLVAFGREPETWSSPGTSQEVPKTPIDESTETAALEEEADISETPKNE</sequence>
<dbReference type="Proteomes" id="UP000015100">
    <property type="component" value="Unassembled WGS sequence"/>
</dbReference>
<feature type="region of interest" description="Disordered" evidence="1">
    <location>
        <begin position="672"/>
        <end position="713"/>
    </location>
</feature>
<name>S8B8C4_DACHA</name>
<reference evidence="4" key="2">
    <citation type="submission" date="2013-04" db="EMBL/GenBank/DDBJ databases">
        <title>Genomic mechanisms accounting for the adaptation to parasitism in nematode-trapping fungi.</title>
        <authorList>
            <person name="Ahren D.G."/>
        </authorList>
    </citation>
    <scope>NUCLEOTIDE SEQUENCE [LARGE SCALE GENOMIC DNA]</scope>
    <source>
        <strain evidence="4">CBS 200.50</strain>
    </source>
</reference>
<feature type="compositionally biased region" description="Acidic residues" evidence="1">
    <location>
        <begin position="693"/>
        <end position="706"/>
    </location>
</feature>
<feature type="signal peptide" evidence="2">
    <location>
        <begin position="1"/>
        <end position="28"/>
    </location>
</feature>
<organism evidence="3 4">
    <name type="scientific">Dactylellina haptotyla (strain CBS 200.50)</name>
    <name type="common">Nematode-trapping fungus</name>
    <name type="synonym">Monacrosporium haptotylum</name>
    <dbReference type="NCBI Taxonomy" id="1284197"/>
    <lineage>
        <taxon>Eukaryota</taxon>
        <taxon>Fungi</taxon>
        <taxon>Dikarya</taxon>
        <taxon>Ascomycota</taxon>
        <taxon>Pezizomycotina</taxon>
        <taxon>Orbiliomycetes</taxon>
        <taxon>Orbiliales</taxon>
        <taxon>Orbiliaceae</taxon>
        <taxon>Dactylellina</taxon>
    </lineage>
</organism>
<dbReference type="HOGENOM" id="CLU_387326_0_0_1"/>
<keyword evidence="2" id="KW-0732">Signal</keyword>
<gene>
    <name evidence="3" type="ORF">H072_11425</name>
</gene>
<dbReference type="AlphaFoldDB" id="S8B8C4"/>
<dbReference type="OrthoDB" id="5417620at2759"/>
<feature type="chain" id="PRO_5004561037" evidence="2">
    <location>
        <begin position="29"/>
        <end position="713"/>
    </location>
</feature>
<feature type="region of interest" description="Disordered" evidence="1">
    <location>
        <begin position="50"/>
        <end position="88"/>
    </location>
</feature>
<dbReference type="OMA" id="PWHPIVM"/>
<reference evidence="3 4" key="1">
    <citation type="journal article" date="2013" name="PLoS Genet.">
        <title>Genomic mechanisms accounting for the adaptation to parasitism in nematode-trapping fungi.</title>
        <authorList>
            <person name="Meerupati T."/>
            <person name="Andersson K.M."/>
            <person name="Friman E."/>
            <person name="Kumar D."/>
            <person name="Tunlid A."/>
            <person name="Ahren D."/>
        </authorList>
    </citation>
    <scope>NUCLEOTIDE SEQUENCE [LARGE SCALE GENOMIC DNA]</scope>
    <source>
        <strain evidence="3 4">CBS 200.50</strain>
    </source>
</reference>